<dbReference type="AlphaFoldDB" id="A0A073IP50"/>
<dbReference type="STRING" id="2754.EH55_10955"/>
<dbReference type="GeneID" id="90984506"/>
<gene>
    <name evidence="1" type="ORF">EH55_10955</name>
</gene>
<proteinExistence type="predicted"/>
<dbReference type="RefSeq" id="WP_037978156.1">
    <property type="nucleotide sequence ID" value="NZ_JMKI01000051.1"/>
</dbReference>
<protein>
    <submittedName>
        <fullName evidence="1">Uncharacterized protein</fullName>
    </submittedName>
</protein>
<evidence type="ECO:0000313" key="1">
    <source>
        <dbReference type="EMBL" id="KEJ91355.1"/>
    </source>
</evidence>
<dbReference type="Proteomes" id="UP000027665">
    <property type="component" value="Unassembled WGS sequence"/>
</dbReference>
<organism evidence="1 2">
    <name type="scientific">Synergistes jonesii</name>
    <dbReference type="NCBI Taxonomy" id="2754"/>
    <lineage>
        <taxon>Bacteria</taxon>
        <taxon>Thermotogati</taxon>
        <taxon>Synergistota</taxon>
        <taxon>Synergistia</taxon>
        <taxon>Synergistales</taxon>
        <taxon>Synergistaceae</taxon>
        <taxon>Synergistes</taxon>
    </lineage>
</organism>
<accession>A0A073IP50</accession>
<comment type="caution">
    <text evidence="1">The sequence shown here is derived from an EMBL/GenBank/DDBJ whole genome shotgun (WGS) entry which is preliminary data.</text>
</comment>
<name>A0A073IP50_9BACT</name>
<sequence>MPRNDELAAAKKRFAAAMDDMALDRVIRRAPLQSVAFAAFAGALVAVAAGSLRAAPIPIREIYSVYNRLARLKK</sequence>
<keyword evidence="2" id="KW-1185">Reference proteome</keyword>
<evidence type="ECO:0000313" key="2">
    <source>
        <dbReference type="Proteomes" id="UP000027665"/>
    </source>
</evidence>
<dbReference type="EMBL" id="JMKI01000051">
    <property type="protein sequence ID" value="KEJ91355.1"/>
    <property type="molecule type" value="Genomic_DNA"/>
</dbReference>
<reference evidence="1 2" key="1">
    <citation type="submission" date="2014-04" db="EMBL/GenBank/DDBJ databases">
        <title>Draft Genome Sequence of Synergistes jonesii.</title>
        <authorList>
            <person name="Coil D.A."/>
            <person name="Eisen J.A."/>
            <person name="Holland-Moritz H.E."/>
        </authorList>
    </citation>
    <scope>NUCLEOTIDE SEQUENCE [LARGE SCALE GENOMIC DNA]</scope>
    <source>
        <strain evidence="1 2">78-1</strain>
    </source>
</reference>